<feature type="domain" description="ABM" evidence="1">
    <location>
        <begin position="4"/>
        <end position="92"/>
    </location>
</feature>
<dbReference type="InterPro" id="IPR011008">
    <property type="entry name" value="Dimeric_a/b-barrel"/>
</dbReference>
<dbReference type="Proteomes" id="UP000253529">
    <property type="component" value="Unassembled WGS sequence"/>
</dbReference>
<comment type="caution">
    <text evidence="2">The sequence shown here is derived from an EMBL/GenBank/DDBJ whole genome shotgun (WGS) entry which is preliminary data.</text>
</comment>
<dbReference type="Gene3D" id="3.30.70.100">
    <property type="match status" value="1"/>
</dbReference>
<dbReference type="PANTHER" id="PTHR33336:SF3">
    <property type="entry name" value="ABM DOMAIN-CONTAINING PROTEIN"/>
    <property type="match status" value="1"/>
</dbReference>
<dbReference type="OrthoDB" id="9812192at2"/>
<dbReference type="EMBL" id="QNRK01000033">
    <property type="protein sequence ID" value="RBP05783.1"/>
    <property type="molecule type" value="Genomic_DNA"/>
</dbReference>
<keyword evidence="2" id="KW-0560">Oxidoreductase</keyword>
<keyword evidence="2" id="KW-0503">Monooxygenase</keyword>
<accession>A0A366ETP9</accession>
<dbReference type="SUPFAM" id="SSF54909">
    <property type="entry name" value="Dimeric alpha+beta barrel"/>
    <property type="match status" value="1"/>
</dbReference>
<dbReference type="Pfam" id="PF03992">
    <property type="entry name" value="ABM"/>
    <property type="match status" value="1"/>
</dbReference>
<organism evidence="2 3">
    <name type="scientific">Roseiarcus fermentans</name>
    <dbReference type="NCBI Taxonomy" id="1473586"/>
    <lineage>
        <taxon>Bacteria</taxon>
        <taxon>Pseudomonadati</taxon>
        <taxon>Pseudomonadota</taxon>
        <taxon>Alphaproteobacteria</taxon>
        <taxon>Hyphomicrobiales</taxon>
        <taxon>Roseiarcaceae</taxon>
        <taxon>Roseiarcus</taxon>
    </lineage>
</organism>
<evidence type="ECO:0000313" key="3">
    <source>
        <dbReference type="Proteomes" id="UP000253529"/>
    </source>
</evidence>
<keyword evidence="3" id="KW-1185">Reference proteome</keyword>
<dbReference type="RefSeq" id="WP_113891774.1">
    <property type="nucleotide sequence ID" value="NZ_QNRK01000033.1"/>
</dbReference>
<evidence type="ECO:0000313" key="2">
    <source>
        <dbReference type="EMBL" id="RBP05783.1"/>
    </source>
</evidence>
<reference evidence="2 3" key="1">
    <citation type="submission" date="2018-06" db="EMBL/GenBank/DDBJ databases">
        <title>Genomic Encyclopedia of Type Strains, Phase IV (KMG-IV): sequencing the most valuable type-strain genomes for metagenomic binning, comparative biology and taxonomic classification.</title>
        <authorList>
            <person name="Goeker M."/>
        </authorList>
    </citation>
    <scope>NUCLEOTIDE SEQUENCE [LARGE SCALE GENOMIC DNA]</scope>
    <source>
        <strain evidence="2 3">DSM 24875</strain>
    </source>
</reference>
<name>A0A366ETP9_9HYPH</name>
<dbReference type="PROSITE" id="PS51725">
    <property type="entry name" value="ABM"/>
    <property type="match status" value="1"/>
</dbReference>
<dbReference type="GO" id="GO:0004497">
    <property type="term" value="F:monooxygenase activity"/>
    <property type="evidence" value="ECO:0007669"/>
    <property type="project" value="UniProtKB-KW"/>
</dbReference>
<gene>
    <name evidence="2" type="ORF">DFR50_13348</name>
</gene>
<proteinExistence type="predicted"/>
<dbReference type="AlphaFoldDB" id="A0A366ETP9"/>
<evidence type="ECO:0000259" key="1">
    <source>
        <dbReference type="PROSITE" id="PS51725"/>
    </source>
</evidence>
<dbReference type="PANTHER" id="PTHR33336">
    <property type="entry name" value="QUINOL MONOOXYGENASE YGIN-RELATED"/>
    <property type="match status" value="1"/>
</dbReference>
<dbReference type="InterPro" id="IPR050744">
    <property type="entry name" value="AI-2_Isomerase_LsrG"/>
</dbReference>
<sequence>MSLCTLIGTVVAKDETREELREILAGQVAPTRAEPGCVNYDLHVDANDRNVFVFYENWRSRADLDAHLKAPHLQPLFGRLEELLARPVEMRFLDMISEPA</sequence>
<protein>
    <submittedName>
        <fullName evidence="2">Quinol monooxygenase YgiN</fullName>
    </submittedName>
</protein>
<dbReference type="InterPro" id="IPR007138">
    <property type="entry name" value="ABM_dom"/>
</dbReference>